<gene>
    <name evidence="1" type="ORF">C1T31_03770</name>
</gene>
<organism evidence="1 2">
    <name type="scientific">Hanstruepera neustonica</name>
    <dbReference type="NCBI Taxonomy" id="1445657"/>
    <lineage>
        <taxon>Bacteria</taxon>
        <taxon>Pseudomonadati</taxon>
        <taxon>Bacteroidota</taxon>
        <taxon>Flavobacteriia</taxon>
        <taxon>Flavobacteriales</taxon>
        <taxon>Flavobacteriaceae</taxon>
        <taxon>Hanstruepera</taxon>
    </lineage>
</organism>
<reference evidence="1 2" key="1">
    <citation type="submission" date="2018-01" db="EMBL/GenBank/DDBJ databases">
        <title>The draft genome of Hanstruepera neustonica JCM19743.</title>
        <authorList>
            <person name="He R.-H."/>
            <person name="Du Z.-J."/>
        </authorList>
    </citation>
    <scope>NUCLEOTIDE SEQUENCE [LARGE SCALE GENOMIC DNA]</scope>
    <source>
        <strain evidence="1 2">JCM19743</strain>
    </source>
</reference>
<dbReference type="EMBL" id="POWF01000001">
    <property type="protein sequence ID" value="PNQ75260.1"/>
    <property type="molecule type" value="Genomic_DNA"/>
</dbReference>
<keyword evidence="2" id="KW-1185">Reference proteome</keyword>
<evidence type="ECO:0000313" key="2">
    <source>
        <dbReference type="Proteomes" id="UP000236641"/>
    </source>
</evidence>
<evidence type="ECO:0008006" key="3">
    <source>
        <dbReference type="Google" id="ProtNLM"/>
    </source>
</evidence>
<protein>
    <recommendedName>
        <fullName evidence="3">DUF4168 domain-containing protein</fullName>
    </recommendedName>
</protein>
<dbReference type="AlphaFoldDB" id="A0A2K1E4R6"/>
<dbReference type="Proteomes" id="UP000236641">
    <property type="component" value="Unassembled WGS sequence"/>
</dbReference>
<evidence type="ECO:0000313" key="1">
    <source>
        <dbReference type="EMBL" id="PNQ75260.1"/>
    </source>
</evidence>
<name>A0A2K1E4R6_9FLAO</name>
<accession>A0A2K1E4R6</accession>
<comment type="caution">
    <text evidence="1">The sequence shown here is derived from an EMBL/GenBank/DDBJ whole genome shotgun (WGS) entry which is preliminary data.</text>
</comment>
<sequence length="115" mass="12688">MPVMGQNITPLNQSAGKSMLEVLADDQVQILTSRLNLNEKQQAQVSALVLKSLKSAKFQKLLGVKGEGSLSNADSIGTQSEKIQNTLLLDKDFQKDMSSVLDDKQMETMKDYMPK</sequence>
<proteinExistence type="predicted"/>